<feature type="transmembrane region" description="Helical" evidence="11">
    <location>
        <begin position="803"/>
        <end position="827"/>
    </location>
</feature>
<feature type="transmembrane region" description="Helical" evidence="11">
    <location>
        <begin position="626"/>
        <end position="646"/>
    </location>
</feature>
<evidence type="ECO:0000256" key="8">
    <source>
        <dbReference type="ARBA" id="ARBA00023224"/>
    </source>
</evidence>
<dbReference type="EMBL" id="JBICCN010000083">
    <property type="protein sequence ID" value="KAL3095361.1"/>
    <property type="molecule type" value="Genomic_DNA"/>
</dbReference>
<evidence type="ECO:0000259" key="12">
    <source>
        <dbReference type="PROSITE" id="PS50262"/>
    </source>
</evidence>
<keyword evidence="8 9" id="KW-0807">Transducer</keyword>
<feature type="compositionally biased region" description="Polar residues" evidence="10">
    <location>
        <begin position="1"/>
        <end position="11"/>
    </location>
</feature>
<dbReference type="Pfam" id="PF00001">
    <property type="entry name" value="7tm_1"/>
    <property type="match status" value="2"/>
</dbReference>
<feature type="transmembrane region" description="Helical" evidence="11">
    <location>
        <begin position="372"/>
        <end position="395"/>
    </location>
</feature>
<proteinExistence type="inferred from homology"/>
<evidence type="ECO:0000256" key="10">
    <source>
        <dbReference type="SAM" id="MobiDB-lite"/>
    </source>
</evidence>
<dbReference type="InterPro" id="IPR020846">
    <property type="entry name" value="MFS_dom"/>
</dbReference>
<feature type="transmembrane region" description="Helical" evidence="11">
    <location>
        <begin position="910"/>
        <end position="934"/>
    </location>
</feature>
<feature type="compositionally biased region" description="Low complexity" evidence="10">
    <location>
        <begin position="19"/>
        <end position="28"/>
    </location>
</feature>
<feature type="domain" description="G-protein coupled receptors family 1 profile" evidence="12">
    <location>
        <begin position="605"/>
        <end position="970"/>
    </location>
</feature>
<dbReference type="AlphaFoldDB" id="A0ABD2JXJ5"/>
<keyword evidence="3 9" id="KW-0812">Transmembrane</keyword>
<keyword evidence="6 11" id="KW-0472">Membrane</keyword>
<protein>
    <submittedName>
        <fullName evidence="14">Uncharacterized protein</fullName>
    </submittedName>
</protein>
<comment type="caution">
    <text evidence="14">The sequence shown here is derived from an EMBL/GenBank/DDBJ whole genome shotgun (WGS) entry which is preliminary data.</text>
</comment>
<feature type="transmembrane region" description="Helical" evidence="11">
    <location>
        <begin position="304"/>
        <end position="327"/>
    </location>
</feature>
<feature type="transmembrane region" description="Helical" evidence="11">
    <location>
        <begin position="347"/>
        <end position="365"/>
    </location>
</feature>
<dbReference type="Gene3D" id="1.20.1250.20">
    <property type="entry name" value="MFS general substrate transporter like domains"/>
    <property type="match status" value="1"/>
</dbReference>
<dbReference type="PROSITE" id="PS50262">
    <property type="entry name" value="G_PROTEIN_RECEP_F1_2"/>
    <property type="match status" value="1"/>
</dbReference>
<dbReference type="GO" id="GO:0004930">
    <property type="term" value="F:G protein-coupled receptor activity"/>
    <property type="evidence" value="ECO:0007669"/>
    <property type="project" value="UniProtKB-KW"/>
</dbReference>
<dbReference type="InterPro" id="IPR005829">
    <property type="entry name" value="Sugar_transporter_CS"/>
</dbReference>
<dbReference type="Gene3D" id="1.20.1070.10">
    <property type="entry name" value="Rhodopsin 7-helix transmembrane proteins"/>
    <property type="match status" value="1"/>
</dbReference>
<dbReference type="PRINTS" id="PR01012">
    <property type="entry name" value="NRPEPTIDEYR"/>
</dbReference>
<feature type="transmembrane region" description="Helical" evidence="11">
    <location>
        <begin position="176"/>
        <end position="194"/>
    </location>
</feature>
<dbReference type="PANTHER" id="PTHR23503:SF96">
    <property type="entry name" value="MAJOR FACILITATOR SUPERFAMILY (MFS) PROFILE DOMAIN-CONTAINING PROTEIN"/>
    <property type="match status" value="1"/>
</dbReference>
<comment type="similarity">
    <text evidence="2 9">Belongs to the G-protein coupled receptor 1 family.</text>
</comment>
<dbReference type="Proteomes" id="UP001620645">
    <property type="component" value="Unassembled WGS sequence"/>
</dbReference>
<keyword evidence="15" id="KW-1185">Reference proteome</keyword>
<feature type="transmembrane region" description="Helical" evidence="11">
    <location>
        <begin position="401"/>
        <end position="429"/>
    </location>
</feature>
<dbReference type="InterPro" id="IPR000276">
    <property type="entry name" value="GPCR_Rhodpsn"/>
</dbReference>
<feature type="transmembrane region" description="Helical" evidence="11">
    <location>
        <begin position="235"/>
        <end position="257"/>
    </location>
</feature>
<accession>A0ABD2JXJ5</accession>
<sequence length="1042" mass="115498">MNNCRFSSAASSVHPPLPSAFRPSSSPASSPPPPPSSASPPPPPPSSASPSSSSMPSLRLSLVALLVGLSGAFHFGIQITITNPSQQTFLLFLNSSLRINYGKRMDTKQLEVFWSLIVSMLFLGAIFGSLSIRPLADRFGRLRVLFFSNLLCTFGLFCSAFSYFLNRFELLCLSRFGIGFSLALCLGLAGIFLAECSPKYCRGFVSMSTGALLQLGTVFGSFVAIPRVLGSSNLWWVMFTIEGTQLLATTIILTMVAEESPSFLLLRNNDTLARHSLAFYHNLFGTVPSDFFGWQSKRGPTERALFKIGSVVSLSMAFSGIAVINAFAVELFRTTGVSEYWASIDNVGLALLSLISNIASALLIDRFGRRRLLLVTLTAILLMNIVISGLMYAYAKTELSWLGLCLIVAISLFTVAFAFGPGPICYFLASELVEQSARSAAQGWANLCQMISRAFLLAIFLPLRASIGVASAYFLLFVTPILIALLFLFFNLPETKRRDICEVRHGMRKLPHLPNKVTKVAMRFLTVDELNRKCPREGLAMAPFAKNGNGSTTEEQRRWLNQPFDDTCIRSFFLGLSAQLRRYEPWEEWFYTVMYTLISALALLGNGMVILAVIRKRGMRTARNVLIVNLALSNLMLALTTVPFLWLPSIDFDFPYSDFFCKFANALPGSNIYCSTLTISVMAIDRYYSVRSLNINSPSGRSGQCLRAVLISLLIWLFSFLLSFPLLVYYRVHVLYVIKDIYVHEEIAWAKQTNADLIVLRSYGWRQCRLSTGQFEEGKAQIEMASSTNAQNSSSLIAVDDRMVQLGMAAMQAAMLYAVPLVVLSIFNMKLTRFLKMNTKQLKHNTEREGDSVIVTTERRQRGGSKTSSMGGVTQRSSIATADLMLPRQVSIVTVGTSTRAAEKRRNRTTVLLITMAGSYAVLWLPFTLVSILIDLDWLGVESGSPIVERIDQTCKLLSITSICVNPFLYGFLNTNFRHEFNEIFLYCFAWLPAVKERRQSEISSSLGGGGGSHRRSIPQYSAIVSKTDGSTQQSNGVKVRR</sequence>
<keyword evidence="4 11" id="KW-1133">Transmembrane helix</keyword>
<dbReference type="PANTHER" id="PTHR23503">
    <property type="entry name" value="SOLUTE CARRIER FAMILY 2"/>
    <property type="match status" value="1"/>
</dbReference>
<evidence type="ECO:0000313" key="14">
    <source>
        <dbReference type="EMBL" id="KAL3095361.1"/>
    </source>
</evidence>
<feature type="domain" description="Major facilitator superfamily (MFS) profile" evidence="13">
    <location>
        <begin position="64"/>
        <end position="496"/>
    </location>
</feature>
<feature type="transmembrane region" description="Helical" evidence="11">
    <location>
        <begin position="705"/>
        <end position="730"/>
    </location>
</feature>
<dbReference type="PRINTS" id="PR00237">
    <property type="entry name" value="GPCRRHODOPSN"/>
</dbReference>
<feature type="transmembrane region" description="Helical" evidence="11">
    <location>
        <begin position="589"/>
        <end position="614"/>
    </location>
</feature>
<feature type="transmembrane region" description="Helical" evidence="11">
    <location>
        <begin position="206"/>
        <end position="229"/>
    </location>
</feature>
<dbReference type="SUPFAM" id="SSF81321">
    <property type="entry name" value="Family A G protein-coupled receptor-like"/>
    <property type="match status" value="1"/>
</dbReference>
<gene>
    <name evidence="14" type="ORF">niasHS_007460</name>
</gene>
<reference evidence="14 15" key="1">
    <citation type="submission" date="2024-10" db="EMBL/GenBank/DDBJ databases">
        <authorList>
            <person name="Kim D."/>
        </authorList>
    </citation>
    <scope>NUCLEOTIDE SEQUENCE [LARGE SCALE GENOMIC DNA]</scope>
    <source>
        <strain evidence="14">Taebaek</strain>
    </source>
</reference>
<organism evidence="14 15">
    <name type="scientific">Heterodera schachtii</name>
    <name type="common">Sugarbeet cyst nematode worm</name>
    <name type="synonym">Tylenchus schachtii</name>
    <dbReference type="NCBI Taxonomy" id="97005"/>
    <lineage>
        <taxon>Eukaryota</taxon>
        <taxon>Metazoa</taxon>
        <taxon>Ecdysozoa</taxon>
        <taxon>Nematoda</taxon>
        <taxon>Chromadorea</taxon>
        <taxon>Rhabditida</taxon>
        <taxon>Tylenchina</taxon>
        <taxon>Tylenchomorpha</taxon>
        <taxon>Tylenchoidea</taxon>
        <taxon>Heteroderidae</taxon>
        <taxon>Heteroderinae</taxon>
        <taxon>Heterodera</taxon>
    </lineage>
</organism>
<feature type="region of interest" description="Disordered" evidence="10">
    <location>
        <begin position="1"/>
        <end position="52"/>
    </location>
</feature>
<evidence type="ECO:0000259" key="13">
    <source>
        <dbReference type="PROSITE" id="PS50850"/>
    </source>
</evidence>
<dbReference type="Pfam" id="PF00083">
    <property type="entry name" value="Sugar_tr"/>
    <property type="match status" value="1"/>
</dbReference>
<feature type="transmembrane region" description="Helical" evidence="11">
    <location>
        <begin position="112"/>
        <end position="132"/>
    </location>
</feature>
<evidence type="ECO:0000256" key="1">
    <source>
        <dbReference type="ARBA" id="ARBA00004141"/>
    </source>
</evidence>
<dbReference type="GO" id="GO:0016020">
    <property type="term" value="C:membrane"/>
    <property type="evidence" value="ECO:0007669"/>
    <property type="project" value="UniProtKB-SubCell"/>
</dbReference>
<evidence type="ECO:0000256" key="3">
    <source>
        <dbReference type="ARBA" id="ARBA00022692"/>
    </source>
</evidence>
<dbReference type="InterPro" id="IPR045263">
    <property type="entry name" value="GLUT"/>
</dbReference>
<feature type="compositionally biased region" description="Pro residues" evidence="10">
    <location>
        <begin position="29"/>
        <end position="47"/>
    </location>
</feature>
<keyword evidence="5 9" id="KW-0297">G-protein coupled receptor</keyword>
<feature type="transmembrane region" description="Helical" evidence="11">
    <location>
        <begin position="666"/>
        <end position="684"/>
    </location>
</feature>
<dbReference type="InterPro" id="IPR000611">
    <property type="entry name" value="NPY_rcpt"/>
</dbReference>
<evidence type="ECO:0000256" key="7">
    <source>
        <dbReference type="ARBA" id="ARBA00023170"/>
    </source>
</evidence>
<evidence type="ECO:0000256" key="4">
    <source>
        <dbReference type="ARBA" id="ARBA00022989"/>
    </source>
</evidence>
<feature type="transmembrane region" description="Helical" evidence="11">
    <location>
        <begin position="144"/>
        <end position="164"/>
    </location>
</feature>
<dbReference type="PROSITE" id="PS00216">
    <property type="entry name" value="SUGAR_TRANSPORT_1"/>
    <property type="match status" value="1"/>
</dbReference>
<dbReference type="PROSITE" id="PS00237">
    <property type="entry name" value="G_PROTEIN_RECEP_F1_1"/>
    <property type="match status" value="1"/>
</dbReference>
<keyword evidence="7 9" id="KW-0675">Receptor</keyword>
<dbReference type="InterPro" id="IPR017452">
    <property type="entry name" value="GPCR_Rhodpsn_7TM"/>
</dbReference>
<evidence type="ECO:0000256" key="11">
    <source>
        <dbReference type="SAM" id="Phobius"/>
    </source>
</evidence>
<evidence type="ECO:0000256" key="6">
    <source>
        <dbReference type="ARBA" id="ARBA00023136"/>
    </source>
</evidence>
<dbReference type="InterPro" id="IPR036259">
    <property type="entry name" value="MFS_trans_sf"/>
</dbReference>
<evidence type="ECO:0000256" key="9">
    <source>
        <dbReference type="RuleBase" id="RU000688"/>
    </source>
</evidence>
<evidence type="ECO:0000256" key="2">
    <source>
        <dbReference type="ARBA" id="ARBA00010663"/>
    </source>
</evidence>
<dbReference type="SUPFAM" id="SSF103473">
    <property type="entry name" value="MFS general substrate transporter"/>
    <property type="match status" value="1"/>
</dbReference>
<dbReference type="PROSITE" id="PS50850">
    <property type="entry name" value="MFS"/>
    <property type="match status" value="1"/>
</dbReference>
<feature type="transmembrane region" description="Helical" evidence="11">
    <location>
        <begin position="60"/>
        <end position="81"/>
    </location>
</feature>
<evidence type="ECO:0000313" key="15">
    <source>
        <dbReference type="Proteomes" id="UP001620645"/>
    </source>
</evidence>
<dbReference type="InterPro" id="IPR005828">
    <property type="entry name" value="MFS_sugar_transport-like"/>
</dbReference>
<evidence type="ECO:0000256" key="5">
    <source>
        <dbReference type="ARBA" id="ARBA00023040"/>
    </source>
</evidence>
<feature type="transmembrane region" description="Helical" evidence="11">
    <location>
        <begin position="467"/>
        <end position="490"/>
    </location>
</feature>
<name>A0ABD2JXJ5_HETSC</name>
<comment type="subcellular location">
    <subcellularLocation>
        <location evidence="1">Membrane</location>
        <topology evidence="1">Multi-pass membrane protein</topology>
    </subcellularLocation>
</comment>